<evidence type="ECO:0000313" key="2">
    <source>
        <dbReference type="Proteomes" id="UP000239203"/>
    </source>
</evidence>
<reference evidence="1 2" key="1">
    <citation type="submission" date="2018-02" db="EMBL/GenBank/DDBJ databases">
        <title>Genomic Encyclopedia of Archaeal and Bacterial Type Strains, Phase II (KMG-II): from individual species to whole genera.</title>
        <authorList>
            <person name="Goeker M."/>
        </authorList>
    </citation>
    <scope>NUCLEOTIDE SEQUENCE [LARGE SCALE GENOMIC DNA]</scope>
    <source>
        <strain evidence="1 2">YU 961-1</strain>
    </source>
</reference>
<comment type="caution">
    <text evidence="1">The sequence shown here is derived from an EMBL/GenBank/DDBJ whole genome shotgun (WGS) entry which is preliminary data.</text>
</comment>
<organism evidence="1 2">
    <name type="scientific">Actinokineospora auranticolor</name>
    <dbReference type="NCBI Taxonomy" id="155976"/>
    <lineage>
        <taxon>Bacteria</taxon>
        <taxon>Bacillati</taxon>
        <taxon>Actinomycetota</taxon>
        <taxon>Actinomycetes</taxon>
        <taxon>Pseudonocardiales</taxon>
        <taxon>Pseudonocardiaceae</taxon>
        <taxon>Actinokineospora</taxon>
    </lineage>
</organism>
<evidence type="ECO:0000313" key="1">
    <source>
        <dbReference type="EMBL" id="PPK64823.1"/>
    </source>
</evidence>
<sequence length="196" mass="21017">MRPDISPCYVVCDMSSSVVDHIDELNAGLREFRGAVHADRSAIDRVRVGVVGFAGAPRLLHPLRPVVELPEVTAPRPRVGSNFGLAFTFLRGVIDRDVRELTAERLVVRRPVMFFVSDGRPTDPVTWPAAHAALTDPRWPAHPTAVAFGVGAADQGTLARIGTAQVFLGRDGVRVGTALTVSMAWSAPAADPVQGH</sequence>
<dbReference type="InterPro" id="IPR036465">
    <property type="entry name" value="vWFA_dom_sf"/>
</dbReference>
<dbReference type="SUPFAM" id="SSF53300">
    <property type="entry name" value="vWA-like"/>
    <property type="match status" value="1"/>
</dbReference>
<accession>A0A2S6GI08</accession>
<keyword evidence="2" id="KW-1185">Reference proteome</keyword>
<gene>
    <name evidence="1" type="ORF">CLV40_11762</name>
</gene>
<dbReference type="Proteomes" id="UP000239203">
    <property type="component" value="Unassembled WGS sequence"/>
</dbReference>
<dbReference type="Gene3D" id="3.40.50.410">
    <property type="entry name" value="von Willebrand factor, type A domain"/>
    <property type="match status" value="1"/>
</dbReference>
<dbReference type="AlphaFoldDB" id="A0A2S6GI08"/>
<name>A0A2S6GI08_9PSEU</name>
<protein>
    <submittedName>
        <fullName evidence="1">Uncharacterized protein YegL</fullName>
    </submittedName>
</protein>
<dbReference type="RefSeq" id="WP_104481594.1">
    <property type="nucleotide sequence ID" value="NZ_CP154825.1"/>
</dbReference>
<dbReference type="EMBL" id="PTIX01000017">
    <property type="protein sequence ID" value="PPK64823.1"/>
    <property type="molecule type" value="Genomic_DNA"/>
</dbReference>
<proteinExistence type="predicted"/>
<dbReference type="OrthoDB" id="9806395at2"/>